<dbReference type="InterPro" id="IPR025878">
    <property type="entry name" value="Acyl-CoA_dh-like_C_dom"/>
</dbReference>
<evidence type="ECO:0000256" key="5">
    <source>
        <dbReference type="ARBA" id="ARBA00023002"/>
    </source>
</evidence>
<dbReference type="FunFam" id="2.40.110.10:FF:000031">
    <property type="entry name" value="Acyl-CoA dehydrogenase, putative"/>
    <property type="match status" value="1"/>
</dbReference>
<evidence type="ECO:0000256" key="1">
    <source>
        <dbReference type="ARBA" id="ARBA00001974"/>
    </source>
</evidence>
<feature type="domain" description="Acetyl-CoA dehydrogenase-like C-terminal" evidence="14">
    <location>
        <begin position="457"/>
        <end position="567"/>
    </location>
</feature>
<sequence length="574" mass="59806">MPYQAPIRDLAFCLDHVVGADQLAATERFAEATAETRSAILDEAGKLASGVLAPINRNGDLHPAKLENGVVRTSPGFADAYRQIAEGGWVGIAADPEHGGMGLPLTLATAMGEMFASANLALSLCPLLSQGQIEALEAHASPEMQALYLPKLTSGEWTGTMNLTEPQAGSDVGAATTKAERNDDGSYAITGQKIYISWGDHDVAENVCHLVLARLPDAPAGTRGLSLFLVPKYIPDADGNPGEANALRVVSLEHKMGIHGSPTAVMSYEGAKGWVVGPEGGGIACMFTMMNNARLGVGVEGLGIAEAAYQKALEYAVDRVQGRTADGSKTIIGHADVRRMLMRMKALTEVARAICLDTALSLDMAKAAPKADAKAWFARGAFLTPIAKAFGTDAGMEVAELGIQVHGGMGFIEETGAAQFYRDVRVTAIYEGTNGVQAADLVGRKLADGGTAADGLLREIRDVAHAAAGDLAEMGGQLAVGADALEAATQWMLAAEPNDRNAGSVDYLRAWALALGGSYLLKGAAAATGADADRRTALARYFFGREFPALDALCEAAMDGAAPLYALSAEELAS</sequence>
<dbReference type="RefSeq" id="WP_092859374.1">
    <property type="nucleotide sequence ID" value="NZ_FOQH01000004.1"/>
</dbReference>
<evidence type="ECO:0000259" key="11">
    <source>
        <dbReference type="Pfam" id="PF00441"/>
    </source>
</evidence>
<dbReference type="InterPro" id="IPR013786">
    <property type="entry name" value="AcylCoA_DH/ox_N"/>
</dbReference>
<keyword evidence="5 10" id="KW-0560">Oxidoreductase</keyword>
<dbReference type="InterPro" id="IPR009100">
    <property type="entry name" value="AcylCoA_DH/oxidase_NM_dom_sf"/>
</dbReference>
<dbReference type="InterPro" id="IPR006091">
    <property type="entry name" value="Acyl-CoA_Oxase/DH_mid-dom"/>
</dbReference>
<evidence type="ECO:0000259" key="12">
    <source>
        <dbReference type="Pfam" id="PF02770"/>
    </source>
</evidence>
<evidence type="ECO:0000256" key="8">
    <source>
        <dbReference type="ARBA" id="ARBA00066694"/>
    </source>
</evidence>
<proteinExistence type="inferred from homology"/>
<feature type="domain" description="Acyl-CoA oxidase/dehydrogenase middle" evidence="12">
    <location>
        <begin position="161"/>
        <end position="269"/>
    </location>
</feature>
<evidence type="ECO:0000259" key="13">
    <source>
        <dbReference type="Pfam" id="PF02771"/>
    </source>
</evidence>
<dbReference type="EC" id="1.3.99.41" evidence="8"/>
<protein>
    <recommendedName>
        <fullName evidence="9">3-methylmercaptopropionyl-CoA dehydrogenase</fullName>
        <ecNumber evidence="8">1.3.99.41</ecNumber>
    </recommendedName>
</protein>
<comment type="cofactor">
    <cofactor evidence="1 10">
        <name>FAD</name>
        <dbReference type="ChEBI" id="CHEBI:57692"/>
    </cofactor>
</comment>
<evidence type="ECO:0000256" key="10">
    <source>
        <dbReference type="RuleBase" id="RU362125"/>
    </source>
</evidence>
<dbReference type="SUPFAM" id="SSF56645">
    <property type="entry name" value="Acyl-CoA dehydrogenase NM domain-like"/>
    <property type="match status" value="1"/>
</dbReference>
<keyword evidence="16" id="KW-1185">Reference proteome</keyword>
<dbReference type="InterPro" id="IPR036250">
    <property type="entry name" value="AcylCo_DH-like_C"/>
</dbReference>
<evidence type="ECO:0000256" key="7">
    <source>
        <dbReference type="ARBA" id="ARBA00058683"/>
    </source>
</evidence>
<evidence type="ECO:0000256" key="4">
    <source>
        <dbReference type="ARBA" id="ARBA00022827"/>
    </source>
</evidence>
<dbReference type="Gene3D" id="1.20.140.10">
    <property type="entry name" value="Butyryl-CoA Dehydrogenase, subunit A, domain 3"/>
    <property type="match status" value="1"/>
</dbReference>
<dbReference type="Pfam" id="PF00441">
    <property type="entry name" value="Acyl-CoA_dh_1"/>
    <property type="match status" value="1"/>
</dbReference>
<comment type="function">
    <text evidence="7">Involved in the assimilation of dimethylsulphoniopropionate (DMSP), an important compound in the fixation of carbon in marine phytoplankton, by mediating the conversion of 3-(methylthio)propanoyl-CoA (MMPA-CoA) to 3-(methylthio)acryloyl-CoA (MTA-CoA).</text>
</comment>
<dbReference type="Gene3D" id="2.40.110.10">
    <property type="entry name" value="Butyryl-CoA Dehydrogenase, subunit A, domain 2"/>
    <property type="match status" value="1"/>
</dbReference>
<dbReference type="Gene3D" id="1.10.540.10">
    <property type="entry name" value="Acyl-CoA dehydrogenase/oxidase, N-terminal domain"/>
    <property type="match status" value="1"/>
</dbReference>
<gene>
    <name evidence="15" type="ORF">SAMN05216258_10467</name>
</gene>
<accession>A0A1I3F4T9</accession>
<dbReference type="InterPro" id="IPR052166">
    <property type="entry name" value="Diverse_Acyl-CoA_DH"/>
</dbReference>
<dbReference type="GO" id="GO:0050660">
    <property type="term" value="F:flavin adenine dinucleotide binding"/>
    <property type="evidence" value="ECO:0007669"/>
    <property type="project" value="InterPro"/>
</dbReference>
<reference evidence="15 16" key="1">
    <citation type="submission" date="2016-10" db="EMBL/GenBank/DDBJ databases">
        <authorList>
            <person name="de Groot N.N."/>
        </authorList>
    </citation>
    <scope>NUCLEOTIDE SEQUENCE [LARGE SCALE GENOMIC DNA]</scope>
    <source>
        <strain evidence="15 16">CGMCC 1.11030</strain>
    </source>
</reference>
<dbReference type="AlphaFoldDB" id="A0A1I3F4T9"/>
<dbReference type="InterPro" id="IPR009075">
    <property type="entry name" value="AcylCo_DH/oxidase_C"/>
</dbReference>
<dbReference type="Pfam" id="PF12806">
    <property type="entry name" value="Acyl-CoA_dh_C"/>
    <property type="match status" value="1"/>
</dbReference>
<evidence type="ECO:0000256" key="3">
    <source>
        <dbReference type="ARBA" id="ARBA00022630"/>
    </source>
</evidence>
<name>A0A1I3F4T9_9RHOB</name>
<dbReference type="OrthoDB" id="9807883at2"/>
<dbReference type="PANTHER" id="PTHR42803">
    <property type="entry name" value="ACYL-COA DEHYDROGENASE"/>
    <property type="match status" value="1"/>
</dbReference>
<dbReference type="EMBL" id="FOQH01000004">
    <property type="protein sequence ID" value="SFI06228.1"/>
    <property type="molecule type" value="Genomic_DNA"/>
</dbReference>
<dbReference type="GO" id="GO:0016627">
    <property type="term" value="F:oxidoreductase activity, acting on the CH-CH group of donors"/>
    <property type="evidence" value="ECO:0007669"/>
    <property type="project" value="InterPro"/>
</dbReference>
<dbReference type="STRING" id="1114924.SAMN05216258_10467"/>
<dbReference type="Pfam" id="PF02770">
    <property type="entry name" value="Acyl-CoA_dh_M"/>
    <property type="match status" value="1"/>
</dbReference>
<keyword evidence="3 10" id="KW-0285">Flavoprotein</keyword>
<evidence type="ECO:0000313" key="16">
    <source>
        <dbReference type="Proteomes" id="UP000199377"/>
    </source>
</evidence>
<comment type="similarity">
    <text evidence="2 10">Belongs to the acyl-CoA dehydrogenase family.</text>
</comment>
<dbReference type="InterPro" id="IPR046373">
    <property type="entry name" value="Acyl-CoA_Oxase/DH_mid-dom_sf"/>
</dbReference>
<dbReference type="PANTHER" id="PTHR42803:SF1">
    <property type="entry name" value="BROAD-SPECIFICITY LINEAR ACYL-COA DEHYDROGENASE FADE5"/>
    <property type="match status" value="1"/>
</dbReference>
<dbReference type="SUPFAM" id="SSF47203">
    <property type="entry name" value="Acyl-CoA dehydrogenase C-terminal domain-like"/>
    <property type="match status" value="1"/>
</dbReference>
<evidence type="ECO:0000313" key="15">
    <source>
        <dbReference type="EMBL" id="SFI06228.1"/>
    </source>
</evidence>
<dbReference type="Proteomes" id="UP000199377">
    <property type="component" value="Unassembled WGS sequence"/>
</dbReference>
<comment type="catalytic activity">
    <reaction evidence="6">
        <text>3-(methylsulfanyl)propanoyl-CoA + oxidized [electron-transfer flavoprotein] + H(+) = 3-(methylsulfanyl)acryloyl-CoA + reduced [electron-transfer flavoprotein]</text>
        <dbReference type="Rhea" id="RHEA:52612"/>
        <dbReference type="Rhea" id="RHEA-COMP:10685"/>
        <dbReference type="Rhea" id="RHEA-COMP:10686"/>
        <dbReference type="ChEBI" id="CHEBI:15378"/>
        <dbReference type="ChEBI" id="CHEBI:57692"/>
        <dbReference type="ChEBI" id="CHEBI:58307"/>
        <dbReference type="ChEBI" id="CHEBI:82815"/>
        <dbReference type="ChEBI" id="CHEBI:84994"/>
        <dbReference type="EC" id="1.3.99.41"/>
    </reaction>
    <physiologicalReaction direction="left-to-right" evidence="6">
        <dbReference type="Rhea" id="RHEA:52613"/>
    </physiologicalReaction>
</comment>
<evidence type="ECO:0000256" key="6">
    <source>
        <dbReference type="ARBA" id="ARBA00051388"/>
    </source>
</evidence>
<feature type="domain" description="Acyl-CoA dehydrogenase/oxidase C-terminal" evidence="11">
    <location>
        <begin position="280"/>
        <end position="441"/>
    </location>
</feature>
<organism evidence="15 16">
    <name type="scientific">Albimonas pacifica</name>
    <dbReference type="NCBI Taxonomy" id="1114924"/>
    <lineage>
        <taxon>Bacteria</taxon>
        <taxon>Pseudomonadati</taxon>
        <taxon>Pseudomonadota</taxon>
        <taxon>Alphaproteobacteria</taxon>
        <taxon>Rhodobacterales</taxon>
        <taxon>Paracoccaceae</taxon>
        <taxon>Albimonas</taxon>
    </lineage>
</organism>
<dbReference type="Pfam" id="PF02771">
    <property type="entry name" value="Acyl-CoA_dh_N"/>
    <property type="match status" value="1"/>
</dbReference>
<evidence type="ECO:0000256" key="9">
    <source>
        <dbReference type="ARBA" id="ARBA00069043"/>
    </source>
</evidence>
<dbReference type="InterPro" id="IPR037069">
    <property type="entry name" value="AcylCoA_DH/ox_N_sf"/>
</dbReference>
<evidence type="ECO:0000256" key="2">
    <source>
        <dbReference type="ARBA" id="ARBA00009347"/>
    </source>
</evidence>
<feature type="domain" description="Acyl-CoA dehydrogenase/oxidase N-terminal" evidence="13">
    <location>
        <begin position="78"/>
        <end position="156"/>
    </location>
</feature>
<evidence type="ECO:0000259" key="14">
    <source>
        <dbReference type="Pfam" id="PF12806"/>
    </source>
</evidence>
<keyword evidence="4 10" id="KW-0274">FAD</keyword>